<feature type="transmembrane region" description="Helical" evidence="1">
    <location>
        <begin position="12"/>
        <end position="32"/>
    </location>
</feature>
<keyword evidence="1" id="KW-0472">Membrane</keyword>
<comment type="caution">
    <text evidence="2">The sequence shown here is derived from an EMBL/GenBank/DDBJ whole genome shotgun (WGS) entry which is preliminary data.</text>
</comment>
<dbReference type="EMBL" id="REGN01012666">
    <property type="protein sequence ID" value="RMZ95010.1"/>
    <property type="molecule type" value="Genomic_DNA"/>
</dbReference>
<proteinExistence type="predicted"/>
<dbReference type="Proteomes" id="UP000276133">
    <property type="component" value="Unassembled WGS sequence"/>
</dbReference>
<keyword evidence="1" id="KW-0812">Transmembrane</keyword>
<reference evidence="2 3" key="1">
    <citation type="journal article" date="2018" name="Sci. Rep.">
        <title>Genomic signatures of local adaptation to the degree of environmental predictability in rotifers.</title>
        <authorList>
            <person name="Franch-Gras L."/>
            <person name="Hahn C."/>
            <person name="Garcia-Roger E.M."/>
            <person name="Carmona M.J."/>
            <person name="Serra M."/>
            <person name="Gomez A."/>
        </authorList>
    </citation>
    <scope>NUCLEOTIDE SEQUENCE [LARGE SCALE GENOMIC DNA]</scope>
    <source>
        <strain evidence="2">HYR1</strain>
    </source>
</reference>
<accession>A0A3M7P8A1</accession>
<protein>
    <submittedName>
        <fullName evidence="2">Uncharacterized protein</fullName>
    </submittedName>
</protein>
<evidence type="ECO:0000256" key="1">
    <source>
        <dbReference type="SAM" id="Phobius"/>
    </source>
</evidence>
<name>A0A3M7P8A1_BRAPC</name>
<dbReference type="AlphaFoldDB" id="A0A3M7P8A1"/>
<sequence>MIILSFFGQIYLYFLPNEPITILGLHWVFGIYEQNRRTERNKRKNMMSDDELTITAATII</sequence>
<organism evidence="2 3">
    <name type="scientific">Brachionus plicatilis</name>
    <name type="common">Marine rotifer</name>
    <name type="synonym">Brachionus muelleri</name>
    <dbReference type="NCBI Taxonomy" id="10195"/>
    <lineage>
        <taxon>Eukaryota</taxon>
        <taxon>Metazoa</taxon>
        <taxon>Spiralia</taxon>
        <taxon>Gnathifera</taxon>
        <taxon>Rotifera</taxon>
        <taxon>Eurotatoria</taxon>
        <taxon>Monogononta</taxon>
        <taxon>Pseudotrocha</taxon>
        <taxon>Ploima</taxon>
        <taxon>Brachionidae</taxon>
        <taxon>Brachionus</taxon>
    </lineage>
</organism>
<keyword evidence="3" id="KW-1185">Reference proteome</keyword>
<evidence type="ECO:0000313" key="2">
    <source>
        <dbReference type="EMBL" id="RMZ95010.1"/>
    </source>
</evidence>
<evidence type="ECO:0000313" key="3">
    <source>
        <dbReference type="Proteomes" id="UP000276133"/>
    </source>
</evidence>
<keyword evidence="1" id="KW-1133">Transmembrane helix</keyword>
<gene>
    <name evidence="2" type="ORF">BpHYR1_041031</name>
</gene>